<dbReference type="RefSeq" id="WP_325934964.1">
    <property type="nucleotide sequence ID" value="NZ_JAMZOO010000003.1"/>
</dbReference>
<gene>
    <name evidence="1" type="ORF">NA736_11470</name>
</gene>
<comment type="caution">
    <text evidence="1">The sequence shown here is derived from an EMBL/GenBank/DDBJ whole genome shotgun (WGS) entry which is preliminary data.</text>
</comment>
<dbReference type="Proteomes" id="UP001332939">
    <property type="component" value="Unassembled WGS sequence"/>
</dbReference>
<reference evidence="1 2" key="1">
    <citation type="submission" date="2022-05" db="EMBL/GenBank/DDBJ databases">
        <title>Whole genome sequences of Escherichia coli of fish isolates collected from Assam, India.</title>
        <authorList>
            <person name="Sudha S."/>
            <person name="Muneeb K.H."/>
            <person name="Rakshit O."/>
            <person name="Mendem S.K."/>
            <person name="Raisen C."/>
            <person name="Holmes M.A."/>
            <person name="Shome B.R."/>
            <person name="Sivaraman G.K."/>
        </authorList>
    </citation>
    <scope>NUCLEOTIDE SEQUENCE [LARGE SCALE GENOMIC DNA]</scope>
    <source>
        <strain evidence="1 2">278</strain>
    </source>
</reference>
<sequence>MNLVLDAMYIVLPLFWFSAVSWSGVNLGFAVSSAISSGSKGTQQAGTQGSLVILNMVKKGIMKK</sequence>
<evidence type="ECO:0008006" key="3">
    <source>
        <dbReference type="Google" id="ProtNLM"/>
    </source>
</evidence>
<name>A0ABU6EGP5_9GAMM</name>
<keyword evidence="2" id="KW-1185">Reference proteome</keyword>
<organism evidence="1 2">
    <name type="scientific">Proteus cibi</name>
    <dbReference type="NCBI Taxonomy" id="2050966"/>
    <lineage>
        <taxon>Bacteria</taxon>
        <taxon>Pseudomonadati</taxon>
        <taxon>Pseudomonadota</taxon>
        <taxon>Gammaproteobacteria</taxon>
        <taxon>Enterobacterales</taxon>
        <taxon>Morganellaceae</taxon>
        <taxon>Proteus</taxon>
    </lineage>
</organism>
<dbReference type="EMBL" id="JAMZOO010000003">
    <property type="protein sequence ID" value="MEB6857651.1"/>
    <property type="molecule type" value="Genomic_DNA"/>
</dbReference>
<accession>A0ABU6EGP5</accession>
<protein>
    <recommendedName>
        <fullName evidence="3">Conjugal transfer protein TraG</fullName>
    </recommendedName>
</protein>
<evidence type="ECO:0000313" key="1">
    <source>
        <dbReference type="EMBL" id="MEB6857651.1"/>
    </source>
</evidence>
<proteinExistence type="predicted"/>
<evidence type="ECO:0000313" key="2">
    <source>
        <dbReference type="Proteomes" id="UP001332939"/>
    </source>
</evidence>